<sequence length="222" mass="24140">MSKTLDQTSLLDLVPDSIKRDKSVSSAGKALDPLLQEVTAALDLPSIYVSIDGLSSEQLDHLAYAWDASVWRDSWPIELKRSVVKNVVTEKRKKGTVRAVRDALASIQSAATIKEWWETDPKGTPHTFTIYATLGKIEGVLDAEMQEDLIRLIDDAKPVRSHYTFVIQQQVGGGLGMCAYLRPVAFARIRSESITSLDADGVIGLAAGARAIVSRCLVATAS</sequence>
<reference evidence="1" key="1">
    <citation type="journal article" date="2021" name="Proc. Natl. Acad. Sci. U.S.A.">
        <title>A Catalog of Tens of Thousands of Viruses from Human Metagenomes Reveals Hidden Associations with Chronic Diseases.</title>
        <authorList>
            <person name="Tisza M.J."/>
            <person name="Buck C.B."/>
        </authorList>
    </citation>
    <scope>NUCLEOTIDE SEQUENCE</scope>
    <source>
        <strain evidence="1">CteBs22</strain>
    </source>
</reference>
<dbReference type="EMBL" id="BK015784">
    <property type="protein sequence ID" value="DAE24766.1"/>
    <property type="molecule type" value="Genomic_DNA"/>
</dbReference>
<dbReference type="NCBIfam" id="TIGR01634">
    <property type="entry name" value="tail_P2_I"/>
    <property type="match status" value="1"/>
</dbReference>
<proteinExistence type="predicted"/>
<protein>
    <submittedName>
        <fullName evidence="1">Tail protein</fullName>
    </submittedName>
</protein>
<organism evidence="1">
    <name type="scientific">Myoviridae sp. cteBs22</name>
    <dbReference type="NCBI Taxonomy" id="2826675"/>
    <lineage>
        <taxon>Viruses</taxon>
        <taxon>Duplodnaviria</taxon>
        <taxon>Heunggongvirae</taxon>
        <taxon>Uroviricota</taxon>
        <taxon>Caudoviricetes</taxon>
    </lineage>
</organism>
<name>A0A8S5QZY1_9CAUD</name>
<accession>A0A8S5QZY1</accession>
<dbReference type="InterPro" id="IPR006521">
    <property type="entry name" value="Tail_protein_I"/>
</dbReference>
<dbReference type="Pfam" id="PF09684">
    <property type="entry name" value="Tail_P2_I"/>
    <property type="match status" value="1"/>
</dbReference>
<evidence type="ECO:0000313" key="1">
    <source>
        <dbReference type="EMBL" id="DAE24766.1"/>
    </source>
</evidence>